<keyword evidence="3" id="KW-1185">Reference proteome</keyword>
<comment type="caution">
    <text evidence="2">The sequence shown here is derived from an EMBL/GenBank/DDBJ whole genome shotgun (WGS) entry which is preliminary data.</text>
</comment>
<accession>A0ABW2A925</accession>
<dbReference type="InterPro" id="IPR011990">
    <property type="entry name" value="TPR-like_helical_dom_sf"/>
</dbReference>
<evidence type="ECO:0000313" key="3">
    <source>
        <dbReference type="Proteomes" id="UP001596422"/>
    </source>
</evidence>
<evidence type="ECO:0000256" key="1">
    <source>
        <dbReference type="SAM" id="SignalP"/>
    </source>
</evidence>
<protein>
    <submittedName>
        <fullName evidence="2">Tetratricopeptide repeat protein</fullName>
    </submittedName>
</protein>
<reference evidence="3" key="1">
    <citation type="journal article" date="2019" name="Int. J. Syst. Evol. Microbiol.">
        <title>The Global Catalogue of Microorganisms (GCM) 10K type strain sequencing project: providing services to taxonomists for standard genome sequencing and annotation.</title>
        <authorList>
            <consortium name="The Broad Institute Genomics Platform"/>
            <consortium name="The Broad Institute Genome Sequencing Center for Infectious Disease"/>
            <person name="Wu L."/>
            <person name="Ma J."/>
        </authorList>
    </citation>
    <scope>NUCLEOTIDE SEQUENCE [LARGE SCALE GENOMIC DNA]</scope>
    <source>
        <strain evidence="3">NBRC 111756</strain>
    </source>
</reference>
<feature type="chain" id="PRO_5046281660" evidence="1">
    <location>
        <begin position="27"/>
        <end position="152"/>
    </location>
</feature>
<feature type="signal peptide" evidence="1">
    <location>
        <begin position="1"/>
        <end position="26"/>
    </location>
</feature>
<dbReference type="Gene3D" id="1.25.40.10">
    <property type="entry name" value="Tetratricopeptide repeat domain"/>
    <property type="match status" value="1"/>
</dbReference>
<proteinExistence type="predicted"/>
<dbReference type="Pfam" id="PF14559">
    <property type="entry name" value="TPR_19"/>
    <property type="match status" value="1"/>
</dbReference>
<dbReference type="RefSeq" id="WP_379912722.1">
    <property type="nucleotide sequence ID" value="NZ_JBHSWE010000001.1"/>
</dbReference>
<dbReference type="Proteomes" id="UP001596422">
    <property type="component" value="Unassembled WGS sequence"/>
</dbReference>
<organism evidence="2 3">
    <name type="scientific">Marinobacterium aestuariivivens</name>
    <dbReference type="NCBI Taxonomy" id="1698799"/>
    <lineage>
        <taxon>Bacteria</taxon>
        <taxon>Pseudomonadati</taxon>
        <taxon>Pseudomonadota</taxon>
        <taxon>Gammaproteobacteria</taxon>
        <taxon>Oceanospirillales</taxon>
        <taxon>Oceanospirillaceae</taxon>
        <taxon>Marinobacterium</taxon>
    </lineage>
</organism>
<gene>
    <name evidence="2" type="ORF">ACFQDL_30475</name>
</gene>
<evidence type="ECO:0000313" key="2">
    <source>
        <dbReference type="EMBL" id="MFC6673933.1"/>
    </source>
</evidence>
<sequence length="152" mass="16455">MPTTLKLVAAALLLYALAGTLQQASAARADVATPEAAAHDDSLQAQFLLGAMALQNGDFDAAIAIFSDLARKTSSPRIQLELARALFLARRFEESKQLFDRVSARADTPGMFARTSGSIWMRSISPWVSSTSPFPWSATPTRVTSPMPRKSR</sequence>
<keyword evidence="1" id="KW-0732">Signal</keyword>
<dbReference type="SUPFAM" id="SSF48452">
    <property type="entry name" value="TPR-like"/>
    <property type="match status" value="1"/>
</dbReference>
<dbReference type="EMBL" id="JBHSWE010000001">
    <property type="protein sequence ID" value="MFC6673933.1"/>
    <property type="molecule type" value="Genomic_DNA"/>
</dbReference>
<name>A0ABW2A925_9GAMM</name>